<evidence type="ECO:0008006" key="7">
    <source>
        <dbReference type="Google" id="ProtNLM"/>
    </source>
</evidence>
<feature type="transmembrane region" description="Helical" evidence="5">
    <location>
        <begin position="228"/>
        <end position="248"/>
    </location>
</feature>
<reference evidence="6" key="1">
    <citation type="submission" date="2018-05" db="EMBL/GenBank/DDBJ databases">
        <authorList>
            <person name="Lanie J.A."/>
            <person name="Ng W.-L."/>
            <person name="Kazmierczak K.M."/>
            <person name="Andrzejewski T.M."/>
            <person name="Davidsen T.M."/>
            <person name="Wayne K.J."/>
            <person name="Tettelin H."/>
            <person name="Glass J.I."/>
            <person name="Rusch D."/>
            <person name="Podicherti R."/>
            <person name="Tsui H.-C.T."/>
            <person name="Winkler M.E."/>
        </authorList>
    </citation>
    <scope>NUCLEOTIDE SEQUENCE</scope>
</reference>
<dbReference type="PANTHER" id="PTHR11785">
    <property type="entry name" value="AMINO ACID TRANSPORTER"/>
    <property type="match status" value="1"/>
</dbReference>
<dbReference type="AlphaFoldDB" id="A0A382GI23"/>
<dbReference type="PANTHER" id="PTHR11785:SF512">
    <property type="entry name" value="SOBREMESA, ISOFORM B"/>
    <property type="match status" value="1"/>
</dbReference>
<accession>A0A382GI23</accession>
<dbReference type="Gene3D" id="1.20.1740.10">
    <property type="entry name" value="Amino acid/polyamine transporter I"/>
    <property type="match status" value="1"/>
</dbReference>
<feature type="transmembrane region" description="Helical" evidence="5">
    <location>
        <begin position="187"/>
        <end position="207"/>
    </location>
</feature>
<feature type="transmembrane region" description="Helical" evidence="5">
    <location>
        <begin position="322"/>
        <end position="340"/>
    </location>
</feature>
<dbReference type="EMBL" id="UINC01055430">
    <property type="protein sequence ID" value="SVB74293.1"/>
    <property type="molecule type" value="Genomic_DNA"/>
</dbReference>
<feature type="transmembrane region" description="Helical" evidence="5">
    <location>
        <begin position="277"/>
        <end position="296"/>
    </location>
</feature>
<feature type="transmembrane region" description="Helical" evidence="5">
    <location>
        <begin position="12"/>
        <end position="32"/>
    </location>
</feature>
<dbReference type="InterPro" id="IPR002293">
    <property type="entry name" value="AA/rel_permease1"/>
</dbReference>
<keyword evidence="2 5" id="KW-0812">Transmembrane</keyword>
<evidence type="ECO:0000256" key="5">
    <source>
        <dbReference type="SAM" id="Phobius"/>
    </source>
</evidence>
<evidence type="ECO:0000313" key="6">
    <source>
        <dbReference type="EMBL" id="SVB74293.1"/>
    </source>
</evidence>
<evidence type="ECO:0000256" key="2">
    <source>
        <dbReference type="ARBA" id="ARBA00022692"/>
    </source>
</evidence>
<keyword evidence="4 5" id="KW-0472">Membrane</keyword>
<evidence type="ECO:0000256" key="1">
    <source>
        <dbReference type="ARBA" id="ARBA00004141"/>
    </source>
</evidence>
<dbReference type="PIRSF" id="PIRSF006060">
    <property type="entry name" value="AA_transporter"/>
    <property type="match status" value="1"/>
</dbReference>
<dbReference type="GO" id="GO:0015179">
    <property type="term" value="F:L-amino acid transmembrane transporter activity"/>
    <property type="evidence" value="ECO:0007669"/>
    <property type="project" value="TreeGrafter"/>
</dbReference>
<name>A0A382GI23_9ZZZZ</name>
<feature type="non-terminal residue" evidence="6">
    <location>
        <position position="378"/>
    </location>
</feature>
<dbReference type="InterPro" id="IPR050598">
    <property type="entry name" value="AminoAcid_Transporter"/>
</dbReference>
<evidence type="ECO:0000256" key="3">
    <source>
        <dbReference type="ARBA" id="ARBA00022989"/>
    </source>
</evidence>
<proteinExistence type="predicted"/>
<feature type="transmembrane region" description="Helical" evidence="5">
    <location>
        <begin position="85"/>
        <end position="109"/>
    </location>
</feature>
<organism evidence="6">
    <name type="scientific">marine metagenome</name>
    <dbReference type="NCBI Taxonomy" id="408172"/>
    <lineage>
        <taxon>unclassified sequences</taxon>
        <taxon>metagenomes</taxon>
        <taxon>ecological metagenomes</taxon>
    </lineage>
</organism>
<comment type="subcellular location">
    <subcellularLocation>
        <location evidence="1">Membrane</location>
        <topology evidence="1">Multi-pass membrane protein</topology>
    </subcellularLocation>
</comment>
<dbReference type="GO" id="GO:0016020">
    <property type="term" value="C:membrane"/>
    <property type="evidence" value="ECO:0007669"/>
    <property type="project" value="UniProtKB-SubCell"/>
</dbReference>
<evidence type="ECO:0000256" key="4">
    <source>
        <dbReference type="ARBA" id="ARBA00023136"/>
    </source>
</evidence>
<sequence>MNSSGRHISVWTASAFVVASMIGTGVFTSLGFQLKDIQSVFPLMMLWIVGGIVALFGALTYSEIGSALPRSGGEYHLLSRIIHPSIGFAGGLVSATVGFSAPAVLAAMALGSYLTALFPELSPTLVGSVFIIMFHILHGKKLYWGTIFQDWTTAIKIGLIILFIIAGLLVSDVQPISVLPKPGDGNIILSSGFAVGLVWVSYAYTGWNSSVYIAGEMKEPGVDIPRSILLSTSFVMLLYVLLNFIFLYTTPLQELIGEVEIGYISGQHVFGYKGAKVIALGISFLLISTVSSYIYIGPRIMKTMGEDYKYLRLLSKTDDQGIPVYAFWVQLVICLLFILSSSFEQVLMYTGISLILTTTATVFSVFILRIKEPGLHRP</sequence>
<dbReference type="Pfam" id="PF13520">
    <property type="entry name" value="AA_permease_2"/>
    <property type="match status" value="1"/>
</dbReference>
<gene>
    <name evidence="6" type="ORF">METZ01_LOCUS227147</name>
</gene>
<protein>
    <recommendedName>
        <fullName evidence="7">Amino acid permease/ SLC12A domain-containing protein</fullName>
    </recommendedName>
</protein>
<feature type="transmembrane region" description="Helical" evidence="5">
    <location>
        <begin position="346"/>
        <end position="368"/>
    </location>
</feature>
<feature type="transmembrane region" description="Helical" evidence="5">
    <location>
        <begin position="121"/>
        <end position="139"/>
    </location>
</feature>
<feature type="transmembrane region" description="Helical" evidence="5">
    <location>
        <begin position="151"/>
        <end position="171"/>
    </location>
</feature>
<feature type="transmembrane region" description="Helical" evidence="5">
    <location>
        <begin position="44"/>
        <end position="64"/>
    </location>
</feature>
<keyword evidence="3 5" id="KW-1133">Transmembrane helix</keyword>